<dbReference type="OrthoDB" id="673128at2"/>
<protein>
    <recommendedName>
        <fullName evidence="2">Response regulatory domain-containing protein</fullName>
    </recommendedName>
</protein>
<dbReference type="InterPro" id="IPR001789">
    <property type="entry name" value="Sig_transdc_resp-reg_receiver"/>
</dbReference>
<dbReference type="PANTHER" id="PTHR44520:SF2">
    <property type="entry name" value="RESPONSE REGULATOR RCP1"/>
    <property type="match status" value="1"/>
</dbReference>
<keyword evidence="1" id="KW-0597">Phosphoprotein</keyword>
<dbReference type="AlphaFoldDB" id="A4CK54"/>
<dbReference type="Pfam" id="PF00072">
    <property type="entry name" value="Response_reg"/>
    <property type="match status" value="1"/>
</dbReference>
<dbReference type="PROSITE" id="PS50110">
    <property type="entry name" value="RESPONSE_REGULATORY"/>
    <property type="match status" value="1"/>
</dbReference>
<evidence type="ECO:0000256" key="1">
    <source>
        <dbReference type="PROSITE-ProRule" id="PRU00169"/>
    </source>
</evidence>
<dbReference type="SMART" id="SM00448">
    <property type="entry name" value="REC"/>
    <property type="match status" value="1"/>
</dbReference>
<accession>A4CK54</accession>
<evidence type="ECO:0000313" key="3">
    <source>
        <dbReference type="EMBL" id="EAR15253.1"/>
    </source>
</evidence>
<evidence type="ECO:0000313" key="4">
    <source>
        <dbReference type="Proteomes" id="UP000009049"/>
    </source>
</evidence>
<dbReference type="Proteomes" id="UP000009049">
    <property type="component" value="Chromosome"/>
</dbReference>
<dbReference type="KEGG" id="rbi:RB2501_13034"/>
<dbReference type="STRING" id="313596.RB2501_13034"/>
<dbReference type="InterPro" id="IPR052893">
    <property type="entry name" value="TCS_response_regulator"/>
</dbReference>
<name>A4CK54_ROBBH</name>
<dbReference type="InterPro" id="IPR011006">
    <property type="entry name" value="CheY-like_superfamily"/>
</dbReference>
<dbReference type="HOGENOM" id="CLU_000445_69_17_10"/>
<sequence length="135" mass="15742">MYKQIYLVDDENLVNTINTIHFRQLGLEDKVRSFTNPELALDDLRFREDTSQRTLILLDVNMPEMTGFEFLEFMELEEFGTNNEVLLVTSSDSQEDMETARQFAQYVKGFITKPLRIDHLEAYLQQASIPSRLVG</sequence>
<keyword evidence="4" id="KW-1185">Reference proteome</keyword>
<organism evidence="3 4">
    <name type="scientific">Robiginitalea biformata (strain ATCC BAA-864 / DSM 15991 / KCTC 12146 / HTCC2501)</name>
    <dbReference type="NCBI Taxonomy" id="313596"/>
    <lineage>
        <taxon>Bacteria</taxon>
        <taxon>Pseudomonadati</taxon>
        <taxon>Bacteroidota</taxon>
        <taxon>Flavobacteriia</taxon>
        <taxon>Flavobacteriales</taxon>
        <taxon>Flavobacteriaceae</taxon>
        <taxon>Robiginitalea</taxon>
    </lineage>
</organism>
<gene>
    <name evidence="3" type="ordered locus">RB2501_13034</name>
</gene>
<dbReference type="eggNOG" id="COG0745">
    <property type="taxonomic scope" value="Bacteria"/>
</dbReference>
<proteinExistence type="predicted"/>
<dbReference type="RefSeq" id="WP_015754572.1">
    <property type="nucleotide sequence ID" value="NC_013222.1"/>
</dbReference>
<reference evidence="3 4" key="1">
    <citation type="journal article" date="2009" name="J. Bacteriol.">
        <title>Complete genome sequence of Robiginitalea biformata HTCC2501.</title>
        <authorList>
            <person name="Oh H.M."/>
            <person name="Giovannoni S.J."/>
            <person name="Lee K."/>
            <person name="Ferriera S."/>
            <person name="Johnson J."/>
            <person name="Cho J.C."/>
        </authorList>
    </citation>
    <scope>NUCLEOTIDE SEQUENCE [LARGE SCALE GENOMIC DNA]</scope>
    <source>
        <strain evidence="4">ATCC BAA-864 / HTCC2501 / KCTC 12146</strain>
    </source>
</reference>
<dbReference type="SUPFAM" id="SSF52172">
    <property type="entry name" value="CheY-like"/>
    <property type="match status" value="1"/>
</dbReference>
<feature type="domain" description="Response regulatory" evidence="2">
    <location>
        <begin position="4"/>
        <end position="128"/>
    </location>
</feature>
<dbReference type="GO" id="GO:0000160">
    <property type="term" value="P:phosphorelay signal transduction system"/>
    <property type="evidence" value="ECO:0007669"/>
    <property type="project" value="InterPro"/>
</dbReference>
<dbReference type="EMBL" id="CP001712">
    <property type="protein sequence ID" value="EAR15253.1"/>
    <property type="molecule type" value="Genomic_DNA"/>
</dbReference>
<dbReference type="PANTHER" id="PTHR44520">
    <property type="entry name" value="RESPONSE REGULATOR RCP1-RELATED"/>
    <property type="match status" value="1"/>
</dbReference>
<dbReference type="Gene3D" id="3.40.50.2300">
    <property type="match status" value="1"/>
</dbReference>
<evidence type="ECO:0000259" key="2">
    <source>
        <dbReference type="PROSITE" id="PS50110"/>
    </source>
</evidence>
<feature type="modified residue" description="4-aspartylphosphate" evidence="1">
    <location>
        <position position="59"/>
    </location>
</feature>